<dbReference type="PANTHER" id="PTHR28286">
    <property type="match status" value="1"/>
</dbReference>
<dbReference type="PRINTS" id="PR00251">
    <property type="entry name" value="BACTRLOPSIN"/>
</dbReference>
<comment type="similarity">
    <text evidence="2">Belongs to the archaeal/bacterial/fungal opsin family.</text>
</comment>
<keyword evidence="4" id="KW-0716">Sensory transduction</keyword>
<dbReference type="SMART" id="SM01021">
    <property type="entry name" value="Bac_rhodopsin"/>
    <property type="match status" value="1"/>
</dbReference>
<keyword evidence="7 11" id="KW-1133">Transmembrane helix</keyword>
<feature type="transmembrane region" description="Helical" evidence="11">
    <location>
        <begin position="56"/>
        <end position="75"/>
    </location>
</feature>
<feature type="transmembrane region" description="Helical" evidence="11">
    <location>
        <begin position="95"/>
        <end position="112"/>
    </location>
</feature>
<name>A0A7S4UUZ7_GUITH</name>
<organism evidence="12">
    <name type="scientific">Guillardia theta</name>
    <name type="common">Cryptophyte</name>
    <name type="synonym">Cryptomonas phi</name>
    <dbReference type="NCBI Taxonomy" id="55529"/>
    <lineage>
        <taxon>Eukaryota</taxon>
        <taxon>Cryptophyceae</taxon>
        <taxon>Pyrenomonadales</taxon>
        <taxon>Geminigeraceae</taxon>
        <taxon>Guillardia</taxon>
    </lineage>
</organism>
<feature type="transmembrane region" description="Helical" evidence="11">
    <location>
        <begin position="26"/>
        <end position="44"/>
    </location>
</feature>
<accession>A0A7S4UUZ7</accession>
<gene>
    <name evidence="12" type="ORF">GTHE00462_LOCUS40870</name>
</gene>
<evidence type="ECO:0000256" key="2">
    <source>
        <dbReference type="ARBA" id="ARBA00008130"/>
    </source>
</evidence>
<feature type="transmembrane region" description="Helical" evidence="11">
    <location>
        <begin position="147"/>
        <end position="165"/>
    </location>
</feature>
<evidence type="ECO:0000256" key="10">
    <source>
        <dbReference type="ARBA" id="ARBA00023170"/>
    </source>
</evidence>
<dbReference type="InterPro" id="IPR001425">
    <property type="entry name" value="Arc/bac/fun_rhodopsins"/>
</dbReference>
<keyword evidence="9 11" id="KW-0472">Membrane</keyword>
<evidence type="ECO:0000256" key="9">
    <source>
        <dbReference type="ARBA" id="ARBA00023136"/>
    </source>
</evidence>
<protein>
    <submittedName>
        <fullName evidence="12">Uncharacterized protein</fullName>
    </submittedName>
</protein>
<dbReference type="Pfam" id="PF01036">
    <property type="entry name" value="Bac_rhodopsin"/>
    <property type="match status" value="1"/>
</dbReference>
<proteinExistence type="inferred from homology"/>
<evidence type="ECO:0000256" key="8">
    <source>
        <dbReference type="ARBA" id="ARBA00022991"/>
    </source>
</evidence>
<evidence type="ECO:0000256" key="4">
    <source>
        <dbReference type="ARBA" id="ARBA00022606"/>
    </source>
</evidence>
<dbReference type="GO" id="GO:0009881">
    <property type="term" value="F:photoreceptor activity"/>
    <property type="evidence" value="ECO:0007669"/>
    <property type="project" value="UniProtKB-KW"/>
</dbReference>
<dbReference type="GO" id="GO:0016020">
    <property type="term" value="C:membrane"/>
    <property type="evidence" value="ECO:0007669"/>
    <property type="project" value="UniProtKB-SubCell"/>
</dbReference>
<feature type="transmembrane region" description="Helical" evidence="11">
    <location>
        <begin position="186"/>
        <end position="204"/>
    </location>
</feature>
<keyword evidence="8" id="KW-0157">Chromophore</keyword>
<feature type="transmembrane region" description="Helical" evidence="11">
    <location>
        <begin position="224"/>
        <end position="241"/>
    </location>
</feature>
<evidence type="ECO:0000313" key="12">
    <source>
        <dbReference type="EMBL" id="CAE2343129.1"/>
    </source>
</evidence>
<evidence type="ECO:0000256" key="6">
    <source>
        <dbReference type="ARBA" id="ARBA00022925"/>
    </source>
</evidence>
<dbReference type="PANTHER" id="PTHR28286:SF2">
    <property type="entry name" value="BACTERIORHODOPSIN _OPSIN, NOPA (EUROFUNG)"/>
    <property type="match status" value="1"/>
</dbReference>
<dbReference type="EMBL" id="HBKN01052350">
    <property type="protein sequence ID" value="CAE2343129.1"/>
    <property type="molecule type" value="Transcribed_RNA"/>
</dbReference>
<dbReference type="AlphaFoldDB" id="A0A7S4UUZ7"/>
<dbReference type="SUPFAM" id="SSF81321">
    <property type="entry name" value="Family A G protein-coupled receptor-like"/>
    <property type="match status" value="1"/>
</dbReference>
<dbReference type="CDD" id="cd14965">
    <property type="entry name" value="7tm_Opsins_type1"/>
    <property type="match status" value="1"/>
</dbReference>
<evidence type="ECO:0000256" key="7">
    <source>
        <dbReference type="ARBA" id="ARBA00022989"/>
    </source>
</evidence>
<feature type="transmembrane region" description="Helical" evidence="11">
    <location>
        <begin position="119"/>
        <end position="141"/>
    </location>
</feature>
<keyword evidence="6" id="KW-0681">Retinal protein</keyword>
<dbReference type="OMA" id="VGWAIYP"/>
<dbReference type="Gene3D" id="1.20.1070.10">
    <property type="entry name" value="Rhodopsin 7-helix transmembrane proteins"/>
    <property type="match status" value="1"/>
</dbReference>
<keyword evidence="3" id="KW-0600">Photoreceptor protein</keyword>
<evidence type="ECO:0000256" key="3">
    <source>
        <dbReference type="ARBA" id="ARBA00022543"/>
    </source>
</evidence>
<sequence length="252" mass="27361">MVLQQLAAQSLAPTACTTIEEVGSTGVGALTITFLILAVSTIIFITRVGPATSQKVYYYCNVFICGLATMSYFAMLSGQGWTAVAGCRQFFYARYVDWTITTALIILELGLIAGAEPALIGGVMGADVIMIVGGYLGTVSIVTTVKWFWFVISMALFVVVLYALAVNFRDSALQKGNDRADVYGRLAWLTIVSWIFYPVVWLFSDGFASFSVSFEVCAYSILDIASKAIFGFMVMSAHGILETGTTMNQEYV</sequence>
<evidence type="ECO:0000256" key="5">
    <source>
        <dbReference type="ARBA" id="ARBA00022692"/>
    </source>
</evidence>
<keyword evidence="10" id="KW-0675">Receptor</keyword>
<dbReference type="GO" id="GO:0007602">
    <property type="term" value="P:phototransduction"/>
    <property type="evidence" value="ECO:0007669"/>
    <property type="project" value="UniProtKB-KW"/>
</dbReference>
<comment type="subcellular location">
    <subcellularLocation>
        <location evidence="1">Membrane</location>
        <topology evidence="1">Multi-pass membrane protein</topology>
    </subcellularLocation>
</comment>
<evidence type="ECO:0000256" key="1">
    <source>
        <dbReference type="ARBA" id="ARBA00004141"/>
    </source>
</evidence>
<keyword evidence="5 11" id="KW-0812">Transmembrane</keyword>
<evidence type="ECO:0000256" key="11">
    <source>
        <dbReference type="SAM" id="Phobius"/>
    </source>
</evidence>
<reference evidence="12" key="1">
    <citation type="submission" date="2021-01" db="EMBL/GenBank/DDBJ databases">
        <authorList>
            <person name="Corre E."/>
            <person name="Pelletier E."/>
            <person name="Niang G."/>
            <person name="Scheremetjew M."/>
            <person name="Finn R."/>
            <person name="Kale V."/>
            <person name="Holt S."/>
            <person name="Cochrane G."/>
            <person name="Meng A."/>
            <person name="Brown T."/>
            <person name="Cohen L."/>
        </authorList>
    </citation>
    <scope>NUCLEOTIDE SEQUENCE</scope>
    <source>
        <strain evidence="12">CCMP 2712</strain>
    </source>
</reference>